<keyword evidence="2 5" id="KW-0560">Oxidoreductase</keyword>
<reference evidence="5 6" key="1">
    <citation type="journal article" date="2003" name="Nat. Genet.">
        <title>Comparative analysis of the genome sequences of Bordetella pertussis, Bordetella parapertussis and Bordetella bronchiseptica.</title>
        <authorList>
            <person name="Parkhill J."/>
            <person name="Sebaihia M."/>
            <person name="Preston A."/>
            <person name="Murphy L.D."/>
            <person name="Thomson N.R."/>
            <person name="Harris D.E."/>
            <person name="Holden M.T.G."/>
            <person name="Churcher C.M."/>
            <person name="Bentley S.D."/>
            <person name="Mungall K.L."/>
            <person name="Cerdeno-Tarraga A.-M."/>
            <person name="Temple L."/>
            <person name="James K.D."/>
            <person name="Harris B."/>
            <person name="Quail M.A."/>
            <person name="Achtman M."/>
            <person name="Atkin R."/>
            <person name="Baker S."/>
            <person name="Basham D."/>
            <person name="Bason N."/>
            <person name="Cherevach I."/>
            <person name="Chillingworth T."/>
            <person name="Collins M."/>
            <person name="Cronin A."/>
            <person name="Davis P."/>
            <person name="Doggett J."/>
            <person name="Feltwell T."/>
            <person name="Goble A."/>
            <person name="Hamlin N."/>
            <person name="Hauser H."/>
            <person name="Holroyd S."/>
            <person name="Jagels K."/>
            <person name="Leather S."/>
            <person name="Moule S."/>
            <person name="Norberczak H."/>
            <person name="O'Neil S."/>
            <person name="Ormond D."/>
            <person name="Price C."/>
            <person name="Rabbinowitsch E."/>
            <person name="Rutter S."/>
            <person name="Sanders M."/>
            <person name="Saunders D."/>
            <person name="Seeger K."/>
            <person name="Sharp S."/>
            <person name="Simmonds M."/>
            <person name="Skelton J."/>
            <person name="Squares R."/>
            <person name="Squares S."/>
            <person name="Stevens K."/>
            <person name="Unwin L."/>
            <person name="Whitehead S."/>
            <person name="Barrell B.G."/>
            <person name="Maskell D.J."/>
        </authorList>
    </citation>
    <scope>NUCLEOTIDE SEQUENCE [LARGE SCALE GENOMIC DNA]</scope>
    <source>
        <strain evidence="5 6">12822 / ATCC BAA-587 / NCTC 13253</strain>
    </source>
</reference>
<comment type="cofactor">
    <cofactor evidence="2">
        <name>Cu cation</name>
        <dbReference type="ChEBI" id="CHEBI:23378"/>
    </cofactor>
    <text evidence="2">Binds 1 copper ion per subunit.</text>
</comment>
<dbReference type="Gene3D" id="2.60.40.200">
    <property type="entry name" value="Superoxide dismutase, copper/zinc binding domain"/>
    <property type="match status" value="1"/>
</dbReference>
<dbReference type="SUPFAM" id="SSF49329">
    <property type="entry name" value="Cu,Zn superoxide dismutase-like"/>
    <property type="match status" value="1"/>
</dbReference>
<dbReference type="Pfam" id="PF00080">
    <property type="entry name" value="Sod_Cu"/>
    <property type="match status" value="1"/>
</dbReference>
<dbReference type="EC" id="1.15.1.1" evidence="2"/>
<keyword evidence="2" id="KW-0862">Zinc</keyword>
<dbReference type="KEGG" id="bpa:BPP1751"/>
<dbReference type="InterPro" id="IPR001424">
    <property type="entry name" value="SOD_Cu_Zn_dom"/>
</dbReference>
<gene>
    <name evidence="5" type="ordered locus">BPP1751</name>
</gene>
<dbReference type="NCBIfam" id="NF007628">
    <property type="entry name" value="PRK10290.1"/>
    <property type="match status" value="1"/>
</dbReference>
<proteinExistence type="inferred from homology"/>
<keyword evidence="2" id="KW-0186">Copper</keyword>
<dbReference type="EMBL" id="BX640428">
    <property type="protein sequence ID" value="CAE37052.1"/>
    <property type="molecule type" value="Genomic_DNA"/>
</dbReference>
<feature type="domain" description="Superoxide dismutase copper/zinc binding" evidence="4">
    <location>
        <begin position="60"/>
        <end position="193"/>
    </location>
</feature>
<dbReference type="InterPro" id="IPR036423">
    <property type="entry name" value="SOD-like_Cu/Zn_dom_sf"/>
</dbReference>
<comment type="function">
    <text evidence="2">Destroys radicals which are normally produced within the cells and which are toxic to biological systems.</text>
</comment>
<protein>
    <recommendedName>
        <fullName evidence="2">Superoxide dismutase [Cu-Zn]</fullName>
        <ecNumber evidence="2">1.15.1.1</ecNumber>
    </recommendedName>
</protein>
<dbReference type="GO" id="GO:0004784">
    <property type="term" value="F:superoxide dismutase activity"/>
    <property type="evidence" value="ECO:0007669"/>
    <property type="project" value="UniProtKB-EC"/>
</dbReference>
<sequence length="194" mass="19982">MAAGSHGAGLPVREPRRALFKERVMKSLIALALAAMSGVAAAQSVEMSLLSPKGDDQKIGQIKYEQTDYGVLFTPDLHGLAPGVHGFHLHAKPSCAMTKVDGKDMVGGGAGGHWDPDNTGAHKGPYDKTGHKGDLPAVYVTADGKATYPVLAPRLKVADLAGHALMIHVGGDNYSDHPAALGGGGGRMACGVVK</sequence>
<comment type="similarity">
    <text evidence="1 2">Belongs to the Cu-Zn superoxide dismutase family.</text>
</comment>
<dbReference type="CDD" id="cd00305">
    <property type="entry name" value="Cu-Zn_Superoxide_Dismutase"/>
    <property type="match status" value="1"/>
</dbReference>
<feature type="signal peptide" evidence="3">
    <location>
        <begin position="1"/>
        <end position="42"/>
    </location>
</feature>
<evidence type="ECO:0000256" key="3">
    <source>
        <dbReference type="SAM" id="SignalP"/>
    </source>
</evidence>
<dbReference type="InterPro" id="IPR018152">
    <property type="entry name" value="SOD_Cu/Zn_BS"/>
</dbReference>
<organism evidence="5 6">
    <name type="scientific">Bordetella parapertussis (strain 12822 / ATCC BAA-587 / NCTC 13253)</name>
    <dbReference type="NCBI Taxonomy" id="257311"/>
    <lineage>
        <taxon>Bacteria</taxon>
        <taxon>Pseudomonadati</taxon>
        <taxon>Pseudomonadota</taxon>
        <taxon>Betaproteobacteria</taxon>
        <taxon>Burkholderiales</taxon>
        <taxon>Alcaligenaceae</taxon>
        <taxon>Bordetella</taxon>
    </lineage>
</organism>
<evidence type="ECO:0000256" key="2">
    <source>
        <dbReference type="RuleBase" id="RU000393"/>
    </source>
</evidence>
<evidence type="ECO:0000313" key="6">
    <source>
        <dbReference type="Proteomes" id="UP000001421"/>
    </source>
</evidence>
<dbReference type="PROSITE" id="PS00087">
    <property type="entry name" value="SOD_CU_ZN_1"/>
    <property type="match status" value="1"/>
</dbReference>
<keyword evidence="2" id="KW-0479">Metal-binding</keyword>
<dbReference type="InterPro" id="IPR024134">
    <property type="entry name" value="SOD_Cu/Zn_/chaperone"/>
</dbReference>
<evidence type="ECO:0000256" key="1">
    <source>
        <dbReference type="ARBA" id="ARBA00010457"/>
    </source>
</evidence>
<dbReference type="HOGENOM" id="CLU_056632_7_1_4"/>
<comment type="catalytic activity">
    <reaction evidence="2">
        <text>2 superoxide + 2 H(+) = H2O2 + O2</text>
        <dbReference type="Rhea" id="RHEA:20696"/>
        <dbReference type="ChEBI" id="CHEBI:15378"/>
        <dbReference type="ChEBI" id="CHEBI:15379"/>
        <dbReference type="ChEBI" id="CHEBI:16240"/>
        <dbReference type="ChEBI" id="CHEBI:18421"/>
        <dbReference type="EC" id="1.15.1.1"/>
    </reaction>
</comment>
<dbReference type="PANTHER" id="PTHR10003">
    <property type="entry name" value="SUPEROXIDE DISMUTASE CU-ZN -RELATED"/>
    <property type="match status" value="1"/>
</dbReference>
<dbReference type="Proteomes" id="UP000001421">
    <property type="component" value="Chromosome"/>
</dbReference>
<comment type="cofactor">
    <cofactor evidence="2">
        <name>Zn(2+)</name>
        <dbReference type="ChEBI" id="CHEBI:29105"/>
    </cofactor>
    <text evidence="2">Binds 1 zinc ion per subunit.</text>
</comment>
<dbReference type="GO" id="GO:0005507">
    <property type="term" value="F:copper ion binding"/>
    <property type="evidence" value="ECO:0007669"/>
    <property type="project" value="InterPro"/>
</dbReference>
<evidence type="ECO:0000313" key="5">
    <source>
        <dbReference type="EMBL" id="CAE37052.1"/>
    </source>
</evidence>
<name>Q7W9K6_BORPA</name>
<keyword evidence="3" id="KW-0732">Signal</keyword>
<dbReference type="PROSITE" id="PS00332">
    <property type="entry name" value="SOD_CU_ZN_2"/>
    <property type="match status" value="1"/>
</dbReference>
<evidence type="ECO:0000259" key="4">
    <source>
        <dbReference type="Pfam" id="PF00080"/>
    </source>
</evidence>
<feature type="chain" id="PRO_5004293466" description="Superoxide dismutase [Cu-Zn]" evidence="3">
    <location>
        <begin position="43"/>
        <end position="194"/>
    </location>
</feature>
<dbReference type="AlphaFoldDB" id="Q7W9K6"/>
<accession>Q7W9K6</accession>